<keyword evidence="2" id="KW-1185">Reference proteome</keyword>
<proteinExistence type="predicted"/>
<protein>
    <submittedName>
        <fullName evidence="1">Uncharacterized protein</fullName>
    </submittedName>
</protein>
<dbReference type="EMBL" id="CM037629">
    <property type="protein sequence ID" value="KAH7990594.1"/>
    <property type="molecule type" value="Genomic_DNA"/>
</dbReference>
<reference evidence="1" key="1">
    <citation type="submission" date="2021-08" db="EMBL/GenBank/DDBJ databases">
        <title>The first chromosome-level gecko genome reveals the dynamic sex chromosomes of Neotropical dwarf geckos (Sphaerodactylidae: Sphaerodactylus).</title>
        <authorList>
            <person name="Pinto B.J."/>
            <person name="Keating S.E."/>
            <person name="Gamble T."/>
        </authorList>
    </citation>
    <scope>NUCLEOTIDE SEQUENCE</scope>
    <source>
        <strain evidence="1">TG3544</strain>
    </source>
</reference>
<dbReference type="Proteomes" id="UP000827872">
    <property type="component" value="Linkage Group LG16"/>
</dbReference>
<accession>A0ACB8EDN7</accession>
<sequence>MQVSFVCSDHNIKSRSAEDRLNRQNASSPSTRGRFRTVAMVARSLGHLSMHHAPSSSDSSVKQPGMKYRCGRDESDPTQRP</sequence>
<organism evidence="1 2">
    <name type="scientific">Sphaerodactylus townsendi</name>
    <dbReference type="NCBI Taxonomy" id="933632"/>
    <lineage>
        <taxon>Eukaryota</taxon>
        <taxon>Metazoa</taxon>
        <taxon>Chordata</taxon>
        <taxon>Craniata</taxon>
        <taxon>Vertebrata</taxon>
        <taxon>Euteleostomi</taxon>
        <taxon>Lepidosauria</taxon>
        <taxon>Squamata</taxon>
        <taxon>Bifurcata</taxon>
        <taxon>Gekkota</taxon>
        <taxon>Sphaerodactylidae</taxon>
        <taxon>Sphaerodactylus</taxon>
    </lineage>
</organism>
<evidence type="ECO:0000313" key="2">
    <source>
        <dbReference type="Proteomes" id="UP000827872"/>
    </source>
</evidence>
<comment type="caution">
    <text evidence="1">The sequence shown here is derived from an EMBL/GenBank/DDBJ whole genome shotgun (WGS) entry which is preliminary data.</text>
</comment>
<evidence type="ECO:0000313" key="1">
    <source>
        <dbReference type="EMBL" id="KAH7990594.1"/>
    </source>
</evidence>
<name>A0ACB8EDN7_9SAUR</name>
<gene>
    <name evidence="1" type="ORF">K3G42_008799</name>
</gene>